<evidence type="ECO:0000259" key="14">
    <source>
        <dbReference type="PROSITE" id="PS50929"/>
    </source>
</evidence>
<dbReference type="Pfam" id="PF00664">
    <property type="entry name" value="ABC_membrane"/>
    <property type="match status" value="2"/>
</dbReference>
<feature type="domain" description="ABC transporter" evidence="13">
    <location>
        <begin position="1058"/>
        <end position="1298"/>
    </location>
</feature>
<feature type="transmembrane region" description="Helical" evidence="11">
    <location>
        <begin position="733"/>
        <end position="757"/>
    </location>
</feature>
<dbReference type="GO" id="GO:0061709">
    <property type="term" value="P:reticulophagy"/>
    <property type="evidence" value="ECO:0007669"/>
    <property type="project" value="UniProtKB-ARBA"/>
</dbReference>
<evidence type="ECO:0000256" key="11">
    <source>
        <dbReference type="SAM" id="Phobius"/>
    </source>
</evidence>
<feature type="region of interest" description="Disordered" evidence="10">
    <location>
        <begin position="1"/>
        <end position="52"/>
    </location>
</feature>
<keyword evidence="5" id="KW-0547">Nucleotide-binding</keyword>
<evidence type="ECO:0000256" key="7">
    <source>
        <dbReference type="ARBA" id="ARBA00022989"/>
    </source>
</evidence>
<dbReference type="EMBL" id="JAACJJ010000043">
    <property type="protein sequence ID" value="KAF5315444.1"/>
    <property type="molecule type" value="Genomic_DNA"/>
</dbReference>
<dbReference type="Pfam" id="PF00635">
    <property type="entry name" value="Motile_Sperm"/>
    <property type="match status" value="1"/>
</dbReference>
<dbReference type="InterPro" id="IPR036640">
    <property type="entry name" value="ABC1_TM_sf"/>
</dbReference>
<dbReference type="CDD" id="cd03249">
    <property type="entry name" value="ABC_MTABC3_MDL1_MDL2"/>
    <property type="match status" value="2"/>
</dbReference>
<sequence>MADSRPSSTDEKATVVEPKSKGFFSRKQKAAPASKDVHDEKTSIDGSEHSTDVKPVEEIPPIAFSEMFRYSTRFELFIDFIGICAAVAAGAAQSFVTFSKILANPDQSGEIEGAAKEFRHSAARSASFLVYIGIAMFVCTYTYMYIWVYTGEVNAKRIREKYLQAILRQDIAFFDNVGAGEVATRIQTDTHLVQQGISEKVALVANFLGAFVAGFALAYGRNWRLALAMSSILPCIAITGGIMNKFISSFMQLSLKHTAEGGSLAEEVISTIRTAQAFGTQKILGALYNSHIDQSLKVDMKAATWHGGGLAVFFFVIYSAYALAFSFGTTLINSGHATPGAVVNVFLAILIGSFSLALLAPEMQAVTHGRGAAAKLYHTIDRVPDIDSANPGGHKPEKVEGEITLENVKFSYPSRPTVPVVKGLDLTFRAGKTVALVGASGSGKSTVISLVERFYDPSSGVVRLDGHNVKDLNLKWLRSQIGLVSQEPTLFATTIKGNVAHGLINTPFEHASDEDKDKLIKEACVKANADGFISKLPLGYDTMVGERGFLLSGGQKQRIAIARAIVSDPRILLLDEATSALDTQSEGIVQDALDKAAAGRTTITIAHRLSTIKDADIIYVMGDGLVLESGTHDELLSTDGAYARLVQAQRLRETKDSDDGDDNDDESEDMEKAAREEIPLGRKNTSHSLASEILEQKRKAHEQSGEKEKEDDYGMLTLFARMAPLIRDQWKNYLLGAIFASATGMVYPAFGVVYAKGIEGFSQNDNHTRRHMGDRNALYMFIIAILSTFSIGFQNYLFASAAATLTARLRSLSFKAILRQDIEFFDKDTNSTGALTSSLSDNPQKVNGLAGITLGAIVQSVATLITGSVLGLVFIWRVALVGIACTPLLVSTGYIRLRVVVLKDQANKKEHESSAQLACEAAGSIRTVAALTREEDCLRLYSESLEEPLRKSNKSAVWSNALYAFSQSLIFFVIALVFWYGATLVSELKATTFEFFVGLMSTTFGAIQAGNVFSFVPDISSAKGAGSDIIKLLESTPEIDAESTEGKLIDSKAVTGHIRFENIHFRYPTRPGVRVLRDLSLEVEPGTYIALVGASGSGKSTVIQLIERFYDPLHGDIYLDGERITELNIQEYRKHMALVSQEPTLYAGTVRFNILLGAIKPESEVTQEEIEEACRNANILEFIQSLPQGFDTEVGGKGSQLSGGQKQRIAIARALLRNPKVLLLDEATSALDSNSEKVVQAALDQAAKGRTTIAIAHRLSTIQNADRIYFIKEGRVSESGTHDQLLQKRGDYYEFVQLQALNTHTTRGREKFVVKMQAVVYKQVGCNRVPVYILYLPKMVKKPHQRVVIVGETVPGGGLVARVSHGEGGDHVATHFTSRQPNNLAPTPPPLPRAKMSVSLNPPNALGFRRPLTTLVKRSLTITNNNPQPVAFKVKTTAPKLYCVRPNSGRVEPGESIEVSVMLQALKEEPPLNTKCKDKFLIQSTIISPDKETLPLHDIWASPEANEEGKVFQQKLRVTYLPAEGQVLEEEDENLPVEHHVVEDQPIVANGSNGVSAESGFVQPAARPPPAEEQVPEVHHEQQYEQEYTQVPLPEQVPPHVPAFEPQVAPPSPPAPPAAALQMMPERSMYDHASEDQETTLAYLNEPPQPAPVVSHEPPAPAPQPAPIYITKENPVNEELYAKYNMAQAEIEQLKAQVASLTSTQELRRRTRKISDVGSNGGSDVMTVVEDAPIQQDGVPLQVVVVIALGVFVTTYLFF</sequence>
<dbReference type="GO" id="GO:0001786">
    <property type="term" value="F:phosphatidylserine binding"/>
    <property type="evidence" value="ECO:0007669"/>
    <property type="project" value="UniProtKB-ARBA"/>
</dbReference>
<dbReference type="SUPFAM" id="SSF49354">
    <property type="entry name" value="PapD-like"/>
    <property type="match status" value="1"/>
</dbReference>
<dbReference type="PANTHER" id="PTHR43394">
    <property type="entry name" value="ATP-DEPENDENT PERMEASE MDL1, MITOCHONDRIAL"/>
    <property type="match status" value="1"/>
</dbReference>
<dbReference type="PROSITE" id="PS50893">
    <property type="entry name" value="ABC_TRANSPORTER_2"/>
    <property type="match status" value="2"/>
</dbReference>
<dbReference type="GO" id="GO:0140506">
    <property type="term" value="F:endoplasmic reticulum-autophagosome adaptor activity"/>
    <property type="evidence" value="ECO:0007669"/>
    <property type="project" value="UniProtKB-ARBA"/>
</dbReference>
<dbReference type="InterPro" id="IPR003439">
    <property type="entry name" value="ABC_transporter-like_ATP-bd"/>
</dbReference>
<feature type="coiled-coil region" evidence="9">
    <location>
        <begin position="1677"/>
        <end position="1704"/>
    </location>
</feature>
<keyword evidence="8 11" id="KW-0472">Membrane</keyword>
<dbReference type="GO" id="GO:0160214">
    <property type="term" value="F:endoplasmic reticulum-plasma membrane adaptor activity"/>
    <property type="evidence" value="ECO:0007669"/>
    <property type="project" value="UniProtKB-ARBA"/>
</dbReference>
<feature type="transmembrane region" description="Helical" evidence="11">
    <location>
        <begin position="960"/>
        <end position="982"/>
    </location>
</feature>
<dbReference type="SUPFAM" id="SSF90123">
    <property type="entry name" value="ABC transporter transmembrane region"/>
    <property type="match status" value="2"/>
</dbReference>
<dbReference type="InterPro" id="IPR008962">
    <property type="entry name" value="PapD-like_sf"/>
</dbReference>
<dbReference type="InterPro" id="IPR003593">
    <property type="entry name" value="AAA+_ATPase"/>
</dbReference>
<feature type="transmembrane region" description="Helical" evidence="11">
    <location>
        <begin position="201"/>
        <end position="219"/>
    </location>
</feature>
<evidence type="ECO:0000256" key="2">
    <source>
        <dbReference type="ARBA" id="ARBA00007577"/>
    </source>
</evidence>
<dbReference type="InterPro" id="IPR000535">
    <property type="entry name" value="MSP_dom"/>
</dbReference>
<dbReference type="GO" id="GO:0090374">
    <property type="term" value="P:oligopeptide export from mitochondrion"/>
    <property type="evidence" value="ECO:0007669"/>
    <property type="project" value="TreeGrafter"/>
</dbReference>
<feature type="region of interest" description="Disordered" evidence="10">
    <location>
        <begin position="651"/>
        <end position="687"/>
    </location>
</feature>
<evidence type="ECO:0000256" key="1">
    <source>
        <dbReference type="ARBA" id="ARBA00004141"/>
    </source>
</evidence>
<keyword evidence="16" id="KW-1185">Reference proteome</keyword>
<dbReference type="InterPro" id="IPR027417">
    <property type="entry name" value="P-loop_NTPase"/>
</dbReference>
<dbReference type="CDD" id="cd18578">
    <property type="entry name" value="ABC_6TM_Pgp_ABCB1_D2_like"/>
    <property type="match status" value="1"/>
</dbReference>
<dbReference type="GO" id="GO:0016887">
    <property type="term" value="F:ATP hydrolysis activity"/>
    <property type="evidence" value="ECO:0007669"/>
    <property type="project" value="InterPro"/>
</dbReference>
<feature type="transmembrane region" description="Helical" evidence="11">
    <location>
        <begin position="874"/>
        <end position="895"/>
    </location>
</feature>
<dbReference type="PROSITE" id="PS50929">
    <property type="entry name" value="ABC_TM1F"/>
    <property type="match status" value="2"/>
</dbReference>
<keyword evidence="4 11" id="KW-0812">Transmembrane</keyword>
<dbReference type="InterPro" id="IPR039421">
    <property type="entry name" value="Type_1_exporter"/>
</dbReference>
<dbReference type="PROSITE" id="PS00211">
    <property type="entry name" value="ABC_TRANSPORTER_1"/>
    <property type="match status" value="2"/>
</dbReference>
<keyword evidence="7 11" id="KW-1133">Transmembrane helix</keyword>
<dbReference type="CDD" id="cd18577">
    <property type="entry name" value="ABC_6TM_Pgp_ABCB1_D1_like"/>
    <property type="match status" value="1"/>
</dbReference>
<dbReference type="Gene3D" id="1.20.1560.10">
    <property type="entry name" value="ABC transporter type 1, transmembrane domain"/>
    <property type="match status" value="1"/>
</dbReference>
<dbReference type="GO" id="GO:0061817">
    <property type="term" value="P:endoplasmic reticulum-plasma membrane tethering"/>
    <property type="evidence" value="ECO:0007669"/>
    <property type="project" value="UniProtKB-ARBA"/>
</dbReference>
<feature type="compositionally biased region" description="Basic and acidic residues" evidence="10">
    <location>
        <begin position="670"/>
        <end position="680"/>
    </location>
</feature>
<dbReference type="Gene3D" id="3.40.50.300">
    <property type="entry name" value="P-loop containing nucleotide triphosphate hydrolases"/>
    <property type="match status" value="2"/>
</dbReference>
<evidence type="ECO:0000256" key="3">
    <source>
        <dbReference type="ARBA" id="ARBA00008932"/>
    </source>
</evidence>
<feature type="transmembrane region" description="Helical" evidence="11">
    <location>
        <begin position="225"/>
        <end position="247"/>
    </location>
</feature>
<dbReference type="GO" id="GO:0005524">
    <property type="term" value="F:ATP binding"/>
    <property type="evidence" value="ECO:0007669"/>
    <property type="project" value="UniProtKB-KW"/>
</dbReference>
<dbReference type="GO" id="GO:0015421">
    <property type="term" value="F:ABC-type oligopeptide transporter activity"/>
    <property type="evidence" value="ECO:0007669"/>
    <property type="project" value="TreeGrafter"/>
</dbReference>
<name>A0A8H5B2M8_9AGAR</name>
<feature type="transmembrane region" description="Helical" evidence="11">
    <location>
        <begin position="76"/>
        <end position="96"/>
    </location>
</feature>
<feature type="transmembrane region" description="Helical" evidence="11">
    <location>
        <begin position="846"/>
        <end position="868"/>
    </location>
</feature>
<feature type="domain" description="ABC transmembrane type-1" evidence="14">
    <location>
        <begin position="734"/>
        <end position="1021"/>
    </location>
</feature>
<dbReference type="PANTHER" id="PTHR43394:SF1">
    <property type="entry name" value="ATP-BINDING CASSETTE SUB-FAMILY B MEMBER 10, MITOCHONDRIAL"/>
    <property type="match status" value="1"/>
</dbReference>
<dbReference type="FunFam" id="3.40.50.300:FF:000913">
    <property type="entry name" value="ABC multidrug transporter SitT"/>
    <property type="match status" value="1"/>
</dbReference>
<evidence type="ECO:0000259" key="12">
    <source>
        <dbReference type="PROSITE" id="PS50202"/>
    </source>
</evidence>
<evidence type="ECO:0000256" key="8">
    <source>
        <dbReference type="ARBA" id="ARBA00023136"/>
    </source>
</evidence>
<comment type="subcellular location">
    <subcellularLocation>
        <location evidence="1">Membrane</location>
        <topology evidence="1">Multi-pass membrane protein</topology>
    </subcellularLocation>
</comment>
<dbReference type="GO" id="GO:0007009">
    <property type="term" value="P:plasma membrane organization"/>
    <property type="evidence" value="ECO:0007669"/>
    <property type="project" value="UniProtKB-ARBA"/>
</dbReference>
<dbReference type="InterPro" id="IPR013783">
    <property type="entry name" value="Ig-like_fold"/>
</dbReference>
<keyword evidence="9" id="KW-0175">Coiled coil</keyword>
<dbReference type="GO" id="GO:0160219">
    <property type="term" value="C:cortical endoplasmic reticulum membrane"/>
    <property type="evidence" value="ECO:0007669"/>
    <property type="project" value="UniProtKB-ARBA"/>
</dbReference>
<comment type="similarity">
    <text evidence="2">Belongs to the ABC transporter superfamily. ABCB family. Multidrug resistance exporter (TC 3.A.1.201) subfamily.</text>
</comment>
<feature type="compositionally biased region" description="Acidic residues" evidence="10">
    <location>
        <begin position="658"/>
        <end position="669"/>
    </location>
</feature>
<evidence type="ECO:0000256" key="9">
    <source>
        <dbReference type="SAM" id="Coils"/>
    </source>
</evidence>
<dbReference type="SMART" id="SM00382">
    <property type="entry name" value="AAA"/>
    <property type="match status" value="2"/>
</dbReference>
<comment type="caution">
    <text evidence="15">The sequence shown here is derived from an EMBL/GenBank/DDBJ whole genome shotgun (WGS) entry which is preliminary data.</text>
</comment>
<accession>A0A8H5B2M8</accession>
<feature type="transmembrane region" description="Helical" evidence="11">
    <location>
        <begin position="310"/>
        <end position="329"/>
    </location>
</feature>
<feature type="domain" description="MSP" evidence="12">
    <location>
        <begin position="1397"/>
        <end position="1521"/>
    </location>
</feature>
<dbReference type="FunFam" id="2.60.40.10:FF:000813">
    <property type="entry name" value="Vesicle-associated protein 1-1"/>
    <property type="match status" value="1"/>
</dbReference>
<proteinExistence type="inferred from homology"/>
<gene>
    <name evidence="15" type="ORF">D9619_007369</name>
</gene>
<feature type="transmembrane region" description="Helical" evidence="11">
    <location>
        <begin position="341"/>
        <end position="360"/>
    </location>
</feature>
<dbReference type="FunFam" id="3.40.50.300:FF:000251">
    <property type="entry name" value="ABC transporter B family member 19"/>
    <property type="match status" value="1"/>
</dbReference>
<dbReference type="OrthoDB" id="6500128at2759"/>
<feature type="compositionally biased region" description="Basic and acidic residues" evidence="10">
    <location>
        <begin position="8"/>
        <end position="20"/>
    </location>
</feature>
<evidence type="ECO:0000256" key="10">
    <source>
        <dbReference type="SAM" id="MobiDB-lite"/>
    </source>
</evidence>
<protein>
    <submittedName>
        <fullName evidence="15">Uncharacterized protein</fullName>
    </submittedName>
</protein>
<dbReference type="Pfam" id="PF00005">
    <property type="entry name" value="ABC_tran"/>
    <property type="match status" value="2"/>
</dbReference>
<organism evidence="15 16">
    <name type="scientific">Psilocybe cf. subviscida</name>
    <dbReference type="NCBI Taxonomy" id="2480587"/>
    <lineage>
        <taxon>Eukaryota</taxon>
        <taxon>Fungi</taxon>
        <taxon>Dikarya</taxon>
        <taxon>Basidiomycota</taxon>
        <taxon>Agaricomycotina</taxon>
        <taxon>Agaricomycetes</taxon>
        <taxon>Agaricomycetidae</taxon>
        <taxon>Agaricales</taxon>
        <taxon>Agaricineae</taxon>
        <taxon>Strophariaceae</taxon>
        <taxon>Psilocybe</taxon>
    </lineage>
</organism>
<evidence type="ECO:0000256" key="6">
    <source>
        <dbReference type="ARBA" id="ARBA00022840"/>
    </source>
</evidence>
<keyword evidence="6" id="KW-0067">ATP-binding</keyword>
<feature type="transmembrane region" description="Helical" evidence="11">
    <location>
        <begin position="128"/>
        <end position="149"/>
    </location>
</feature>
<dbReference type="GO" id="GO:0051685">
    <property type="term" value="P:maintenance of ER location"/>
    <property type="evidence" value="ECO:0007669"/>
    <property type="project" value="UniProtKB-ARBA"/>
</dbReference>
<feature type="compositionally biased region" description="Basic and acidic residues" evidence="10">
    <location>
        <begin position="35"/>
        <end position="52"/>
    </location>
</feature>
<dbReference type="PROSITE" id="PS50202">
    <property type="entry name" value="MSP"/>
    <property type="match status" value="1"/>
</dbReference>
<dbReference type="GO" id="GO:1902647">
    <property type="term" value="P:negative regulation of 1-phosphatidyl-1D-myo-inositol 4,5-bisphosphate biosynthetic process"/>
    <property type="evidence" value="ECO:0007669"/>
    <property type="project" value="UniProtKB-ARBA"/>
</dbReference>
<feature type="domain" description="ABC transmembrane type-1" evidence="14">
    <location>
        <begin position="126"/>
        <end position="368"/>
    </location>
</feature>
<evidence type="ECO:0000256" key="4">
    <source>
        <dbReference type="ARBA" id="ARBA00022692"/>
    </source>
</evidence>
<reference evidence="15 16" key="1">
    <citation type="journal article" date="2020" name="ISME J.">
        <title>Uncovering the hidden diversity of litter-decomposition mechanisms in mushroom-forming fungi.</title>
        <authorList>
            <person name="Floudas D."/>
            <person name="Bentzer J."/>
            <person name="Ahren D."/>
            <person name="Johansson T."/>
            <person name="Persson P."/>
            <person name="Tunlid A."/>
        </authorList>
    </citation>
    <scope>NUCLEOTIDE SEQUENCE [LARGE SCALE GENOMIC DNA]</scope>
    <source>
        <strain evidence="15 16">CBS 101986</strain>
    </source>
</reference>
<dbReference type="GO" id="GO:0005743">
    <property type="term" value="C:mitochondrial inner membrane"/>
    <property type="evidence" value="ECO:0007669"/>
    <property type="project" value="TreeGrafter"/>
</dbReference>
<evidence type="ECO:0000313" key="15">
    <source>
        <dbReference type="EMBL" id="KAF5315444.1"/>
    </source>
</evidence>
<dbReference type="FunFam" id="1.20.1560.10:FF:000102">
    <property type="entry name" value="ABC multidrug transporter Mdr1"/>
    <property type="match status" value="1"/>
</dbReference>
<evidence type="ECO:0000256" key="5">
    <source>
        <dbReference type="ARBA" id="ARBA00022741"/>
    </source>
</evidence>
<dbReference type="Gene3D" id="2.60.40.10">
    <property type="entry name" value="Immunoglobulins"/>
    <property type="match status" value="1"/>
</dbReference>
<comment type="similarity">
    <text evidence="3">Belongs to the VAMP-associated protein (VAP) (TC 9.B.17) family.</text>
</comment>
<dbReference type="Proteomes" id="UP000567179">
    <property type="component" value="Unassembled WGS sequence"/>
</dbReference>
<feature type="domain" description="ABC transporter" evidence="13">
    <location>
        <begin position="403"/>
        <end position="648"/>
    </location>
</feature>
<feature type="transmembrane region" description="Helical" evidence="11">
    <location>
        <begin position="777"/>
        <end position="805"/>
    </location>
</feature>
<evidence type="ECO:0000313" key="16">
    <source>
        <dbReference type="Proteomes" id="UP000567179"/>
    </source>
</evidence>
<dbReference type="SUPFAM" id="SSF52540">
    <property type="entry name" value="P-loop containing nucleoside triphosphate hydrolases"/>
    <property type="match status" value="2"/>
</dbReference>
<dbReference type="InterPro" id="IPR017871">
    <property type="entry name" value="ABC_transporter-like_CS"/>
</dbReference>
<dbReference type="InterPro" id="IPR011527">
    <property type="entry name" value="ABC1_TM_dom"/>
</dbReference>
<evidence type="ECO:0000259" key="13">
    <source>
        <dbReference type="PROSITE" id="PS50893"/>
    </source>
</evidence>
<dbReference type="GO" id="GO:0035091">
    <property type="term" value="F:phosphatidylinositol binding"/>
    <property type="evidence" value="ECO:0007669"/>
    <property type="project" value="UniProtKB-ARBA"/>
</dbReference>